<dbReference type="STRING" id="1302689.RG47T_4858"/>
<proteinExistence type="predicted"/>
<organism evidence="2 3">
    <name type="scientific">Mucilaginibacter polytrichastri</name>
    <dbReference type="NCBI Taxonomy" id="1302689"/>
    <lineage>
        <taxon>Bacteria</taxon>
        <taxon>Pseudomonadati</taxon>
        <taxon>Bacteroidota</taxon>
        <taxon>Sphingobacteriia</taxon>
        <taxon>Sphingobacteriales</taxon>
        <taxon>Sphingobacteriaceae</taxon>
        <taxon>Mucilaginibacter</taxon>
    </lineage>
</organism>
<dbReference type="InterPro" id="IPR010496">
    <property type="entry name" value="AL/BT2_dom"/>
</dbReference>
<evidence type="ECO:0000313" key="3">
    <source>
        <dbReference type="Proteomes" id="UP000186720"/>
    </source>
</evidence>
<reference evidence="2 3" key="1">
    <citation type="submission" date="2016-11" db="EMBL/GenBank/DDBJ databases">
        <title>Whole Genome Sequencing of Mucilaginibacter polytrichastri RG4-7(T) isolated from the moss sample.</title>
        <authorList>
            <person name="Li Y."/>
        </authorList>
    </citation>
    <scope>NUCLEOTIDE SEQUENCE [LARGE SCALE GENOMIC DNA]</scope>
    <source>
        <strain evidence="2 3">RG4-7</strain>
    </source>
</reference>
<sequence length="312" mass="35497">MNNHLLKYQHNCGFVITKFVIILNQFMRTLTTCFCAGLCLLLCTSFQPAGKWVNLLDKDLSQWNKYLSFKHTDGDGGKIPKDANGKDIKAIGYNKDTAHVFSVKMENGQPMLHISGEIYGCVFTKQDFSNYRLMLKVRWGKNKFIPRLHEYKDSGVLYNSQGPSGVDYWHSWMLGQEFQVGEGTMGDYWPIASAHMDIRSTKRRDTTTYIFDPKGEKHDYGGYCQAIADYETKGEGAWTQLELIVFGDKALQIVNGHVAMALSNSRYKDGDVVKPLTHGKIQLQCESAEVDYKDIKIQQITAMPSQYAAYFK</sequence>
<dbReference type="GO" id="GO:0016787">
    <property type="term" value="F:hydrolase activity"/>
    <property type="evidence" value="ECO:0007669"/>
    <property type="project" value="InterPro"/>
</dbReference>
<comment type="caution">
    <text evidence="2">The sequence shown here is derived from an EMBL/GenBank/DDBJ whole genome shotgun (WGS) entry which is preliminary data.</text>
</comment>
<accession>A0A1Q6A5T9</accession>
<gene>
    <name evidence="2" type="ORF">RG47T_4858</name>
</gene>
<dbReference type="Pfam" id="PF06439">
    <property type="entry name" value="3keto-disac_hyd"/>
    <property type="match status" value="1"/>
</dbReference>
<dbReference type="EMBL" id="MPPL01000001">
    <property type="protein sequence ID" value="OKS89374.1"/>
    <property type="molecule type" value="Genomic_DNA"/>
</dbReference>
<evidence type="ECO:0000259" key="1">
    <source>
        <dbReference type="Pfam" id="PF06439"/>
    </source>
</evidence>
<dbReference type="Proteomes" id="UP000186720">
    <property type="component" value="Unassembled WGS sequence"/>
</dbReference>
<feature type="domain" description="3-keto-alpha-glucoside-1,2-lyase/3-keto-2-hydroxy-glucal hydratase" evidence="1">
    <location>
        <begin position="51"/>
        <end position="298"/>
    </location>
</feature>
<dbReference type="Gene3D" id="2.60.120.560">
    <property type="entry name" value="Exo-inulinase, domain 1"/>
    <property type="match status" value="1"/>
</dbReference>
<name>A0A1Q6A5T9_9SPHI</name>
<dbReference type="AlphaFoldDB" id="A0A1Q6A5T9"/>
<protein>
    <recommendedName>
        <fullName evidence="1">3-keto-alpha-glucoside-1,2-lyase/3-keto-2-hydroxy-glucal hydratase domain-containing protein</fullName>
    </recommendedName>
</protein>
<evidence type="ECO:0000313" key="2">
    <source>
        <dbReference type="EMBL" id="OKS89374.1"/>
    </source>
</evidence>
<keyword evidence="3" id="KW-1185">Reference proteome</keyword>